<protein>
    <submittedName>
        <fullName evidence="2">N-acetyltransferase</fullName>
    </submittedName>
</protein>
<dbReference type="CDD" id="cd04301">
    <property type="entry name" value="NAT_SF"/>
    <property type="match status" value="1"/>
</dbReference>
<sequence>MTDAETLVTLIPLADVDPGLIEDVLDRAFGPGRFERTAYRVRGTADWLPALSFAAVDGDTLVGTIQTWPVALTDGAGKAHPLLMVGPVAVIPERQGEGIGQALMLAMLGALDHPELQGRAPLPQVLIGDADYYGRFFGFTAEPTGGWLLPGPWERDRLLVRAANPAMLPKEGMLGPWLG</sequence>
<dbReference type="InterPro" id="IPR016181">
    <property type="entry name" value="Acyl_CoA_acyltransferase"/>
</dbReference>
<evidence type="ECO:0000313" key="3">
    <source>
        <dbReference type="Proteomes" id="UP001218362"/>
    </source>
</evidence>
<name>A0AAJ6BNR1_9SPHN</name>
<proteinExistence type="predicted"/>
<dbReference type="EMBL" id="CP119316">
    <property type="protein sequence ID" value="WEK47634.1"/>
    <property type="molecule type" value="Genomic_DNA"/>
</dbReference>
<gene>
    <name evidence="2" type="ORF">P0Y56_04900</name>
</gene>
<dbReference type="AlphaFoldDB" id="A0AAJ6BNR1"/>
<dbReference type="SUPFAM" id="SSF55729">
    <property type="entry name" value="Acyl-CoA N-acyltransferases (Nat)"/>
    <property type="match status" value="1"/>
</dbReference>
<dbReference type="GO" id="GO:0016747">
    <property type="term" value="F:acyltransferase activity, transferring groups other than amino-acyl groups"/>
    <property type="evidence" value="ECO:0007669"/>
    <property type="project" value="InterPro"/>
</dbReference>
<dbReference type="PROSITE" id="PS51186">
    <property type="entry name" value="GNAT"/>
    <property type="match status" value="1"/>
</dbReference>
<dbReference type="KEGG" id="acob:P0Y56_04900"/>
<evidence type="ECO:0000259" key="1">
    <source>
        <dbReference type="PROSITE" id="PS51186"/>
    </source>
</evidence>
<reference evidence="2" key="1">
    <citation type="submission" date="2023-03" db="EMBL/GenBank/DDBJ databases">
        <title>Andean soil-derived lignocellulolytic bacterial consortium as a source of novel taxa and putative plastic-active enzymes.</title>
        <authorList>
            <person name="Diaz-Garcia L."/>
            <person name="Chuvochina M."/>
            <person name="Feuerriegel G."/>
            <person name="Bunk B."/>
            <person name="Sproer C."/>
            <person name="Streit W.R."/>
            <person name="Rodriguez L.M."/>
            <person name="Overmann J."/>
            <person name="Jimenez D.J."/>
        </authorList>
    </citation>
    <scope>NUCLEOTIDE SEQUENCE</scope>
    <source>
        <strain evidence="2">MAG 26</strain>
    </source>
</reference>
<dbReference type="InterPro" id="IPR000182">
    <property type="entry name" value="GNAT_dom"/>
</dbReference>
<accession>A0AAJ6BNR1</accession>
<organism evidence="2 3">
    <name type="scientific">Candidatus Andeanibacterium colombiense</name>
    <dbReference type="NCBI Taxonomy" id="3121345"/>
    <lineage>
        <taxon>Bacteria</taxon>
        <taxon>Pseudomonadati</taxon>
        <taxon>Pseudomonadota</taxon>
        <taxon>Alphaproteobacteria</taxon>
        <taxon>Sphingomonadales</taxon>
        <taxon>Sphingomonadaceae</taxon>
        <taxon>Candidatus Andeanibacterium</taxon>
    </lineage>
</organism>
<evidence type="ECO:0000313" key="2">
    <source>
        <dbReference type="EMBL" id="WEK47634.1"/>
    </source>
</evidence>
<feature type="domain" description="N-acetyltransferase" evidence="1">
    <location>
        <begin position="8"/>
        <end position="164"/>
    </location>
</feature>
<dbReference type="Proteomes" id="UP001218362">
    <property type="component" value="Chromosome"/>
</dbReference>
<dbReference type="Gene3D" id="3.40.630.30">
    <property type="match status" value="1"/>
</dbReference>
<dbReference type="Pfam" id="PF00583">
    <property type="entry name" value="Acetyltransf_1"/>
    <property type="match status" value="1"/>
</dbReference>